<organism evidence="1 2">
    <name type="scientific">Eretmocerus hayati</name>
    <dbReference type="NCBI Taxonomy" id="131215"/>
    <lineage>
        <taxon>Eukaryota</taxon>
        <taxon>Metazoa</taxon>
        <taxon>Ecdysozoa</taxon>
        <taxon>Arthropoda</taxon>
        <taxon>Hexapoda</taxon>
        <taxon>Insecta</taxon>
        <taxon>Pterygota</taxon>
        <taxon>Neoptera</taxon>
        <taxon>Endopterygota</taxon>
        <taxon>Hymenoptera</taxon>
        <taxon>Apocrita</taxon>
        <taxon>Proctotrupomorpha</taxon>
        <taxon>Chalcidoidea</taxon>
        <taxon>Aphelinidae</taxon>
        <taxon>Aphelininae</taxon>
        <taxon>Eretmocerus</taxon>
    </lineage>
</organism>
<protein>
    <submittedName>
        <fullName evidence="1">Uncharacterized protein</fullName>
    </submittedName>
</protein>
<evidence type="ECO:0000313" key="1">
    <source>
        <dbReference type="EMBL" id="KAJ8680920.1"/>
    </source>
</evidence>
<accession>A0ACC2PBD1</accession>
<keyword evidence="2" id="KW-1185">Reference proteome</keyword>
<dbReference type="EMBL" id="CM056742">
    <property type="protein sequence ID" value="KAJ8680920.1"/>
    <property type="molecule type" value="Genomic_DNA"/>
</dbReference>
<reference evidence="1" key="1">
    <citation type="submission" date="2023-04" db="EMBL/GenBank/DDBJ databases">
        <title>A chromosome-level genome assembly of the parasitoid wasp Eretmocerus hayati.</title>
        <authorList>
            <person name="Zhong Y."/>
            <person name="Liu S."/>
            <person name="Liu Y."/>
        </authorList>
    </citation>
    <scope>NUCLEOTIDE SEQUENCE</scope>
    <source>
        <strain evidence="1">ZJU_SS_LIU_2023</strain>
    </source>
</reference>
<sequence length="491" mass="55820">MYFFSTDFVTVFSPFIGEKIKYDPLWRGPMDIQRSKTDSPLRISFGIFLGFWFLIGLYSYSAGNMNKILHEVERDVHNSRNEWEQSVHSNVAPLLAARFIAVKFTALSAVLSLSYIILLRWFAKHIVYTAVFSVCTMLLMAALACLIGYAEDNTRTDIFGLLMFFVITFLVVIIFFLILRKKIVIACEVIKESSKALMFFPSLLFFPIIQFLMYLGVVTFAGSVCFSLLTVPSLPNGQTPAHIYVFHLINIFGFLWLGGFFRAFIQMILSGSYATWYWTLHKKYVPNNTVIRFIGTTARYHVGTLAFGSLILATCQALRIFLKFLRKRLEGSCNPLFCCCFNWYQYFFANLERFVTFLNRNAYVMSAVHGTEFIQSAKNAFNLLMRNIVSVVVINRVTAMIFFLGQCLAIGISLAGTAAQCKSEGLQDDAVPYAIGMVFLGSILISEALFMVLGVAIDTIFLCVMEDYERNDGSDEKPYYMTLKLKTLLLQ</sequence>
<proteinExistence type="predicted"/>
<evidence type="ECO:0000313" key="2">
    <source>
        <dbReference type="Proteomes" id="UP001239111"/>
    </source>
</evidence>
<name>A0ACC2PBD1_9HYME</name>
<gene>
    <name evidence="1" type="ORF">QAD02_016707</name>
</gene>
<dbReference type="Proteomes" id="UP001239111">
    <property type="component" value="Chromosome 2"/>
</dbReference>
<comment type="caution">
    <text evidence="1">The sequence shown here is derived from an EMBL/GenBank/DDBJ whole genome shotgun (WGS) entry which is preliminary data.</text>
</comment>